<dbReference type="OrthoDB" id="8578401at2"/>
<evidence type="ECO:0000259" key="6">
    <source>
        <dbReference type="Pfam" id="PF00460"/>
    </source>
</evidence>
<reference evidence="10 12" key="1">
    <citation type="submission" date="2015-04" db="EMBL/GenBank/DDBJ databases">
        <title>Genome sequence of Kerstersia gyiorum CG1.</title>
        <authorList>
            <person name="Greninger A.L."/>
            <person name="Kozyreva V."/>
            <person name="Chaturvedi V."/>
        </authorList>
    </citation>
    <scope>NUCLEOTIDE SEQUENCE [LARGE SCALE GENOMIC DNA]</scope>
    <source>
        <strain evidence="10 12">CG1</strain>
    </source>
</reference>
<evidence type="ECO:0000313" key="11">
    <source>
        <dbReference type="EMBL" id="RZS69608.1"/>
    </source>
</evidence>
<accession>A0A171KRD5</accession>
<dbReference type="RefSeq" id="WP_068371937.1">
    <property type="nucleotide sequence ID" value="NZ_CBCSEB010000011.1"/>
</dbReference>
<feature type="domain" description="Flagellar hook protein FlgE D2" evidence="8">
    <location>
        <begin position="152"/>
        <end position="285"/>
    </location>
</feature>
<protein>
    <recommendedName>
        <fullName evidence="3 5">Flagellar hook protein FlgE</fullName>
    </recommendedName>
</protein>
<dbReference type="GO" id="GO:0005829">
    <property type="term" value="C:cytosol"/>
    <property type="evidence" value="ECO:0007669"/>
    <property type="project" value="TreeGrafter"/>
</dbReference>
<evidence type="ECO:0000256" key="2">
    <source>
        <dbReference type="ARBA" id="ARBA00009677"/>
    </source>
</evidence>
<comment type="function">
    <text evidence="5">A flexible structure which links the flagellar filament to the drive apparatus in the basal body.</text>
</comment>
<dbReference type="InterPro" id="IPR020013">
    <property type="entry name" value="Flagellar_FlgE/F/G"/>
</dbReference>
<dbReference type="PANTHER" id="PTHR30435">
    <property type="entry name" value="FLAGELLAR PROTEIN"/>
    <property type="match status" value="1"/>
</dbReference>
<reference evidence="11 13" key="2">
    <citation type="submission" date="2019-02" db="EMBL/GenBank/DDBJ databases">
        <title>Genomic Encyclopedia of Type Strains, Phase IV (KMG-IV): sequencing the most valuable type-strain genomes for metagenomic binning, comparative biology and taxonomic classification.</title>
        <authorList>
            <person name="Goeker M."/>
        </authorList>
    </citation>
    <scope>NUCLEOTIDE SEQUENCE [LARGE SCALE GENOMIC DNA]</scope>
    <source>
        <strain evidence="11 13">DSM 16618</strain>
    </source>
</reference>
<dbReference type="Gene3D" id="2.60.98.20">
    <property type="entry name" value="Flagellar hook protein FlgE"/>
    <property type="match status" value="1"/>
</dbReference>
<dbReference type="Proteomes" id="UP000078084">
    <property type="component" value="Unassembled WGS sequence"/>
</dbReference>
<comment type="subcellular location">
    <subcellularLocation>
        <location evidence="1 5">Bacterial flagellum basal body</location>
    </subcellularLocation>
</comment>
<evidence type="ECO:0000313" key="13">
    <source>
        <dbReference type="Proteomes" id="UP000292039"/>
    </source>
</evidence>
<evidence type="ECO:0000256" key="5">
    <source>
        <dbReference type="RuleBase" id="RU362116"/>
    </source>
</evidence>
<evidence type="ECO:0000313" key="10">
    <source>
        <dbReference type="EMBL" id="KKO71452.1"/>
    </source>
</evidence>
<keyword evidence="12" id="KW-1185">Reference proteome</keyword>
<evidence type="ECO:0000256" key="4">
    <source>
        <dbReference type="ARBA" id="ARBA00023143"/>
    </source>
</evidence>
<dbReference type="InterPro" id="IPR001444">
    <property type="entry name" value="Flag_bb_rod_N"/>
</dbReference>
<dbReference type="Pfam" id="PF06429">
    <property type="entry name" value="Flg_bbr_C"/>
    <property type="match status" value="1"/>
</dbReference>
<comment type="caution">
    <text evidence="10">The sequence shown here is derived from an EMBL/GenBank/DDBJ whole genome shotgun (WGS) entry which is preliminary data.</text>
</comment>
<evidence type="ECO:0000259" key="7">
    <source>
        <dbReference type="Pfam" id="PF06429"/>
    </source>
</evidence>
<feature type="domain" description="Flagellar basal body rod protein N-terminal" evidence="6">
    <location>
        <begin position="6"/>
        <end position="33"/>
    </location>
</feature>
<dbReference type="GeneID" id="99725727"/>
<proteinExistence type="inferred from homology"/>
<dbReference type="PROSITE" id="PS00588">
    <property type="entry name" value="FLAGELLA_BB_ROD"/>
    <property type="match status" value="1"/>
</dbReference>
<dbReference type="SUPFAM" id="SSF117143">
    <property type="entry name" value="Flagellar hook protein flgE"/>
    <property type="match status" value="1"/>
</dbReference>
<dbReference type="STRING" id="206506.AAV32_11455"/>
<dbReference type="InterPro" id="IPR053967">
    <property type="entry name" value="LlgE_F_G-like_D1"/>
</dbReference>
<dbReference type="Pfam" id="PF22692">
    <property type="entry name" value="LlgE_F_G_D1"/>
    <property type="match status" value="1"/>
</dbReference>
<evidence type="ECO:0000259" key="8">
    <source>
        <dbReference type="Pfam" id="PF07559"/>
    </source>
</evidence>
<dbReference type="GO" id="GO:0071978">
    <property type="term" value="P:bacterial-type flagellum-dependent swarming motility"/>
    <property type="evidence" value="ECO:0007669"/>
    <property type="project" value="TreeGrafter"/>
</dbReference>
<gene>
    <name evidence="10" type="ORF">AAV32_11455</name>
    <name evidence="11" type="ORF">EV679_2212</name>
</gene>
<keyword evidence="10" id="KW-0966">Cell projection</keyword>
<dbReference type="Pfam" id="PF07559">
    <property type="entry name" value="FlgE_D2"/>
    <property type="match status" value="1"/>
</dbReference>
<dbReference type="InterPro" id="IPR010930">
    <property type="entry name" value="Flg_bb/hook_C_dom"/>
</dbReference>
<evidence type="ECO:0000256" key="1">
    <source>
        <dbReference type="ARBA" id="ARBA00004117"/>
    </source>
</evidence>
<dbReference type="AlphaFoldDB" id="A0A171KRD5"/>
<dbReference type="InterPro" id="IPR011491">
    <property type="entry name" value="FlgE_D2"/>
</dbReference>
<evidence type="ECO:0000259" key="9">
    <source>
        <dbReference type="Pfam" id="PF22692"/>
    </source>
</evidence>
<dbReference type="InterPro" id="IPR019776">
    <property type="entry name" value="Flagellar_basal_body_rod_CS"/>
</dbReference>
<dbReference type="EMBL" id="LBNE01000007">
    <property type="protein sequence ID" value="KKO71452.1"/>
    <property type="molecule type" value="Genomic_DNA"/>
</dbReference>
<dbReference type="Proteomes" id="UP000292039">
    <property type="component" value="Unassembled WGS sequence"/>
</dbReference>
<sequence>MGFSQGLSGLNAASAGLDVIGNNIANSATVGFKAGSAVFSDVFASSRIGMGVQVSGISQRFSAGTISSTNNELDMAIDGQNGFFRLQDTDGSILYSRNGQFFENENHQIVNIQGHVLTGYPAGAVGADPVPLSIPSSNIAPQATDSLAANLNLDANEPVIDPALKPFDPTDSSTFSDSTPMTVYDSLGNSHVLTQYFIKRSGSQGTASNWEVQYALDGKHVPGNAQALTFDTSGRMTSPIAQVSKGFADPGGDDSPAADLNISFNYGGSSQYGGKFRYDMLQNGYQSGEYVRVSLAADGRLMAQYSNDKSQEIGTVVLADFNNLQGLQAAGGNAWMETVSSGPAVLGQPGSNGLSLLVGQAVEASNVDMGQELVNMIIAQRTYQANAQTIKTQDGIMQTLVTMR</sequence>
<dbReference type="EMBL" id="SGWZ01000003">
    <property type="protein sequence ID" value="RZS69608.1"/>
    <property type="molecule type" value="Genomic_DNA"/>
</dbReference>
<comment type="similarity">
    <text evidence="2 5">Belongs to the flagella basal body rod proteins family.</text>
</comment>
<dbReference type="GO" id="GO:0009425">
    <property type="term" value="C:bacterial-type flagellum basal body"/>
    <property type="evidence" value="ECO:0007669"/>
    <property type="project" value="UniProtKB-SubCell"/>
</dbReference>
<dbReference type="NCBIfam" id="TIGR03506">
    <property type="entry name" value="FlgEFG_subfam"/>
    <property type="match status" value="1"/>
</dbReference>
<evidence type="ECO:0000256" key="3">
    <source>
        <dbReference type="ARBA" id="ARBA00019015"/>
    </source>
</evidence>
<dbReference type="InterPro" id="IPR037925">
    <property type="entry name" value="FlgE/F/G-like"/>
</dbReference>
<dbReference type="InterPro" id="IPR037058">
    <property type="entry name" value="Falgellar_hook_FlgE_sf"/>
</dbReference>
<evidence type="ECO:0000313" key="12">
    <source>
        <dbReference type="Proteomes" id="UP000078084"/>
    </source>
</evidence>
<dbReference type="Pfam" id="PF00460">
    <property type="entry name" value="Flg_bb_rod"/>
    <property type="match status" value="1"/>
</dbReference>
<keyword evidence="10" id="KW-0282">Flagellum</keyword>
<feature type="domain" description="Flagellar hook protein FlgE/F/G-like D1" evidence="9">
    <location>
        <begin position="76"/>
        <end position="136"/>
    </location>
</feature>
<keyword evidence="10" id="KW-0969">Cilium</keyword>
<feature type="domain" description="Flagellar basal-body/hook protein C-terminal" evidence="7">
    <location>
        <begin position="360"/>
        <end position="402"/>
    </location>
</feature>
<name>A0A171KRD5_9BURK</name>
<dbReference type="GO" id="GO:0009424">
    <property type="term" value="C:bacterial-type flagellum hook"/>
    <property type="evidence" value="ECO:0007669"/>
    <property type="project" value="TreeGrafter"/>
</dbReference>
<organism evidence="10 12">
    <name type="scientific">Kerstersia gyiorum</name>
    <dbReference type="NCBI Taxonomy" id="206506"/>
    <lineage>
        <taxon>Bacteria</taxon>
        <taxon>Pseudomonadati</taxon>
        <taxon>Pseudomonadota</taxon>
        <taxon>Betaproteobacteria</taxon>
        <taxon>Burkholderiales</taxon>
        <taxon>Alcaligenaceae</taxon>
        <taxon>Kerstersia</taxon>
    </lineage>
</organism>
<dbReference type="PANTHER" id="PTHR30435:SF1">
    <property type="entry name" value="FLAGELLAR HOOK PROTEIN FLGE"/>
    <property type="match status" value="1"/>
</dbReference>
<dbReference type="NCBIfam" id="NF004238">
    <property type="entry name" value="PRK05682.1-1"/>
    <property type="match status" value="1"/>
</dbReference>
<keyword evidence="4 5" id="KW-0975">Bacterial flagellum</keyword>
<dbReference type="PATRIC" id="fig|206506.3.peg.2441"/>